<feature type="domain" description="DHFR" evidence="10">
    <location>
        <begin position="6"/>
        <end position="162"/>
    </location>
</feature>
<dbReference type="PANTHER" id="PTHR48069">
    <property type="entry name" value="DIHYDROFOLATE REDUCTASE"/>
    <property type="match status" value="1"/>
</dbReference>
<keyword evidence="5 8" id="KW-0521">NADP</keyword>
<dbReference type="InterPro" id="IPR024072">
    <property type="entry name" value="DHFR-like_dom_sf"/>
</dbReference>
<gene>
    <name evidence="11" type="ORF">L485_04195</name>
</gene>
<dbReference type="PROSITE" id="PS51330">
    <property type="entry name" value="DHFR_2"/>
    <property type="match status" value="1"/>
</dbReference>
<keyword evidence="6 8" id="KW-0560">Oxidoreductase</keyword>
<dbReference type="RefSeq" id="WP_021243795.1">
    <property type="nucleotide sequence ID" value="NZ_ATIB01000034.1"/>
</dbReference>
<evidence type="ECO:0000259" key="10">
    <source>
        <dbReference type="PROSITE" id="PS51330"/>
    </source>
</evidence>
<name>T0HYK0_9SPHN</name>
<comment type="function">
    <text evidence="7 8">Key enzyme in folate metabolism. Catalyzes an essential reaction for de novo glycine and purine synthesis, and for DNA precursor synthesis.</text>
</comment>
<sequence>MTEEPEIVLILARADNGVIGRDGDLPWRLPADLKRFKALTLGHPMIMGRKTFDSLPGLLPGRRHIVMTRDESWAGQGAEVAHDVQSALRCAAAPIVMVIGGADIYRQFLPLADRIELTEVHIDVDGDALIPYPDSADWEEAAREDHEAADGRPAYAFVTFRRRARP</sequence>
<comment type="pathway">
    <text evidence="1 8">Cofactor biosynthesis; tetrahydrofolate biosynthesis; 5,6,7,8-tetrahydrofolate from 7,8-dihydrofolate: step 1/1.</text>
</comment>
<evidence type="ECO:0000313" key="12">
    <source>
        <dbReference type="Proteomes" id="UP000015524"/>
    </source>
</evidence>
<dbReference type="PANTHER" id="PTHR48069:SF3">
    <property type="entry name" value="DIHYDROFOLATE REDUCTASE"/>
    <property type="match status" value="1"/>
</dbReference>
<dbReference type="eggNOG" id="COG0262">
    <property type="taxonomic scope" value="Bacteria"/>
</dbReference>
<dbReference type="GO" id="GO:0046452">
    <property type="term" value="P:dihydrofolate metabolic process"/>
    <property type="evidence" value="ECO:0007669"/>
    <property type="project" value="TreeGrafter"/>
</dbReference>
<comment type="caution">
    <text evidence="11">The sequence shown here is derived from an EMBL/GenBank/DDBJ whole genome shotgun (WGS) entry which is preliminary data.</text>
</comment>
<comment type="similarity">
    <text evidence="2 8 9">Belongs to the dihydrofolate reductase family.</text>
</comment>
<dbReference type="Gene3D" id="3.40.430.10">
    <property type="entry name" value="Dihydrofolate Reductase, subunit A"/>
    <property type="match status" value="1"/>
</dbReference>
<dbReference type="OrthoDB" id="9804315at2"/>
<evidence type="ECO:0000256" key="4">
    <source>
        <dbReference type="ARBA" id="ARBA00022563"/>
    </source>
</evidence>
<dbReference type="EMBL" id="ATIB01000034">
    <property type="protein sequence ID" value="EQB04425.1"/>
    <property type="molecule type" value="Genomic_DNA"/>
</dbReference>
<evidence type="ECO:0000256" key="9">
    <source>
        <dbReference type="RuleBase" id="RU004474"/>
    </source>
</evidence>
<dbReference type="PIRSF" id="PIRSF000194">
    <property type="entry name" value="DHFR"/>
    <property type="match status" value="1"/>
</dbReference>
<dbReference type="Proteomes" id="UP000015524">
    <property type="component" value="Unassembled WGS sequence"/>
</dbReference>
<dbReference type="GO" id="GO:0046655">
    <property type="term" value="P:folic acid metabolic process"/>
    <property type="evidence" value="ECO:0007669"/>
    <property type="project" value="TreeGrafter"/>
</dbReference>
<dbReference type="GO" id="GO:0070401">
    <property type="term" value="F:NADP+ binding"/>
    <property type="evidence" value="ECO:0007669"/>
    <property type="project" value="UniProtKB-ARBA"/>
</dbReference>
<dbReference type="AlphaFoldDB" id="T0HYK0"/>
<comment type="catalytic activity">
    <reaction evidence="8">
        <text>(6S)-5,6,7,8-tetrahydrofolate + NADP(+) = 7,8-dihydrofolate + NADPH + H(+)</text>
        <dbReference type="Rhea" id="RHEA:15009"/>
        <dbReference type="ChEBI" id="CHEBI:15378"/>
        <dbReference type="ChEBI" id="CHEBI:57451"/>
        <dbReference type="ChEBI" id="CHEBI:57453"/>
        <dbReference type="ChEBI" id="CHEBI:57783"/>
        <dbReference type="ChEBI" id="CHEBI:58349"/>
        <dbReference type="EC" id="1.5.1.3"/>
    </reaction>
</comment>
<keyword evidence="4 8" id="KW-0554">One-carbon metabolism</keyword>
<dbReference type="PROSITE" id="PS00075">
    <property type="entry name" value="DHFR_1"/>
    <property type="match status" value="1"/>
</dbReference>
<evidence type="ECO:0000256" key="5">
    <source>
        <dbReference type="ARBA" id="ARBA00022857"/>
    </source>
</evidence>
<evidence type="ECO:0000256" key="8">
    <source>
        <dbReference type="PIRNR" id="PIRNR000194"/>
    </source>
</evidence>
<dbReference type="InterPro" id="IPR012259">
    <property type="entry name" value="DHFR"/>
</dbReference>
<evidence type="ECO:0000256" key="7">
    <source>
        <dbReference type="ARBA" id="ARBA00025067"/>
    </source>
</evidence>
<dbReference type="InterPro" id="IPR001796">
    <property type="entry name" value="DHFR_dom"/>
</dbReference>
<proteinExistence type="inferred from homology"/>
<dbReference type="PRINTS" id="PR00070">
    <property type="entry name" value="DHFR"/>
</dbReference>
<dbReference type="GO" id="GO:0006730">
    <property type="term" value="P:one-carbon metabolic process"/>
    <property type="evidence" value="ECO:0007669"/>
    <property type="project" value="UniProtKB-KW"/>
</dbReference>
<protein>
    <recommendedName>
        <fullName evidence="3 8">Dihydrofolate reductase</fullName>
        <ecNumber evidence="3 8">1.5.1.3</ecNumber>
    </recommendedName>
</protein>
<organism evidence="11 12">
    <name type="scientific">Sphingobium baderi LL03</name>
    <dbReference type="NCBI Taxonomy" id="1114964"/>
    <lineage>
        <taxon>Bacteria</taxon>
        <taxon>Pseudomonadati</taxon>
        <taxon>Pseudomonadota</taxon>
        <taxon>Alphaproteobacteria</taxon>
        <taxon>Sphingomonadales</taxon>
        <taxon>Sphingomonadaceae</taxon>
        <taxon>Sphingobium</taxon>
    </lineage>
</organism>
<evidence type="ECO:0000256" key="2">
    <source>
        <dbReference type="ARBA" id="ARBA00009539"/>
    </source>
</evidence>
<keyword evidence="12" id="KW-1185">Reference proteome</keyword>
<evidence type="ECO:0000256" key="3">
    <source>
        <dbReference type="ARBA" id="ARBA00012856"/>
    </source>
</evidence>
<dbReference type="PATRIC" id="fig|1114964.3.peg.802"/>
<dbReference type="GO" id="GO:0046654">
    <property type="term" value="P:tetrahydrofolate biosynthetic process"/>
    <property type="evidence" value="ECO:0007669"/>
    <property type="project" value="UniProtKB-UniPathway"/>
</dbReference>
<dbReference type="FunFam" id="3.40.430.10:FF:000001">
    <property type="entry name" value="Dihydrofolate reductase"/>
    <property type="match status" value="1"/>
</dbReference>
<dbReference type="Pfam" id="PF00186">
    <property type="entry name" value="DHFR_1"/>
    <property type="match status" value="1"/>
</dbReference>
<dbReference type="GO" id="GO:0005829">
    <property type="term" value="C:cytosol"/>
    <property type="evidence" value="ECO:0007669"/>
    <property type="project" value="TreeGrafter"/>
</dbReference>
<evidence type="ECO:0000256" key="1">
    <source>
        <dbReference type="ARBA" id="ARBA00004903"/>
    </source>
</evidence>
<dbReference type="CDD" id="cd00209">
    <property type="entry name" value="DHFR"/>
    <property type="match status" value="1"/>
</dbReference>
<dbReference type="EC" id="1.5.1.3" evidence="3 8"/>
<dbReference type="InterPro" id="IPR017925">
    <property type="entry name" value="DHFR_CS"/>
</dbReference>
<evidence type="ECO:0000313" key="11">
    <source>
        <dbReference type="EMBL" id="EQB04425.1"/>
    </source>
</evidence>
<accession>T0HYK0</accession>
<dbReference type="UniPathway" id="UPA00077">
    <property type="reaction ID" value="UER00158"/>
</dbReference>
<evidence type="ECO:0000256" key="6">
    <source>
        <dbReference type="ARBA" id="ARBA00023002"/>
    </source>
</evidence>
<reference evidence="11 12" key="1">
    <citation type="journal article" date="2013" name="Genome Announc.">
        <title>Draft Genome Sequence of a Hexachlorocyclohexane-Degrading Bacterium, Sphingobium baderi Strain LL03T.</title>
        <authorList>
            <person name="Kaur J."/>
            <person name="Verma H."/>
            <person name="Tripathi C."/>
            <person name="Khurana J.P."/>
            <person name="Lal R."/>
        </authorList>
    </citation>
    <scope>NUCLEOTIDE SEQUENCE [LARGE SCALE GENOMIC DNA]</scope>
    <source>
        <strain evidence="11 12">LL03</strain>
    </source>
</reference>
<dbReference type="SUPFAM" id="SSF53597">
    <property type="entry name" value="Dihydrofolate reductase-like"/>
    <property type="match status" value="1"/>
</dbReference>
<dbReference type="GO" id="GO:0004146">
    <property type="term" value="F:dihydrofolate reductase activity"/>
    <property type="evidence" value="ECO:0007669"/>
    <property type="project" value="UniProtKB-EC"/>
</dbReference>